<name>A0ABT4KA20_9HYPH</name>
<sequence length="346" mass="38549">MDNGTDGLAVVSGADKEQQHCLDFRANASYSDVVRVKRSDIGLLESVYSNVEDQSKKIIEDATKGIALAVAGQSRLANRDFLETASGQVIEMSMQFDPFDPELLTNANEALEKKGYCIYIDPTNDPFVPFWMRNQCTSVKQYVRYNAKGHAEEVFNAASFTAGDGRFGILYKPALSHTLVILKKDDPTSANPWRVWKRQIVEMPNRAPVFMVQVKRGFFTGRKTEINFKGGMLASIKVEKKSELKAVSEALVNVVGIIVQIPAKVLIIGNTEAQNQEALIRANQALLQAYAALEAEQRKRASLQSGLDQNGMPRTSWERVLNECLDYADVSAVDDPRSYCREKVEQ</sequence>
<evidence type="ECO:0008006" key="3">
    <source>
        <dbReference type="Google" id="ProtNLM"/>
    </source>
</evidence>
<reference evidence="1" key="1">
    <citation type="submission" date="2022-10" db="EMBL/GenBank/DDBJ databases">
        <title>Whole genome sequencing of three plant growth promoting bacteria isolated from Vachellia tortilis subsp. raddiana in Morocco.</title>
        <authorList>
            <person name="Hnini M."/>
            <person name="Zouagui R."/>
            <person name="Zouagui H."/>
            <person name="Chemao Elfihri M.-W."/>
            <person name="Ibrahimi A."/>
            <person name="Sbabou L."/>
            <person name="Aurag J."/>
        </authorList>
    </citation>
    <scope>NUCLEOTIDE SEQUENCE</scope>
    <source>
        <strain evidence="1">LMR678</strain>
    </source>
</reference>
<gene>
    <name evidence="1" type="ORF">O3W52_00960</name>
</gene>
<keyword evidence="2" id="KW-1185">Reference proteome</keyword>
<evidence type="ECO:0000313" key="2">
    <source>
        <dbReference type="Proteomes" id="UP001079430"/>
    </source>
</evidence>
<dbReference type="EMBL" id="JAPVOI010000002">
    <property type="protein sequence ID" value="MCZ4088719.1"/>
    <property type="molecule type" value="Genomic_DNA"/>
</dbReference>
<evidence type="ECO:0000313" key="1">
    <source>
        <dbReference type="EMBL" id="MCZ4088719.1"/>
    </source>
</evidence>
<dbReference type="RefSeq" id="WP_269274724.1">
    <property type="nucleotide sequence ID" value="NZ_JAPVOI010000002.1"/>
</dbReference>
<protein>
    <recommendedName>
        <fullName evidence="3">F-actin-capping protein subunit alpha</fullName>
    </recommendedName>
</protein>
<comment type="caution">
    <text evidence="1">The sequence shown here is derived from an EMBL/GenBank/DDBJ whole genome shotgun (WGS) entry which is preliminary data.</text>
</comment>
<accession>A0ABT4KA20</accession>
<organism evidence="1 2">
    <name type="scientific">Sinorhizobium psoraleae</name>
    <dbReference type="NCBI Taxonomy" id="520838"/>
    <lineage>
        <taxon>Bacteria</taxon>
        <taxon>Pseudomonadati</taxon>
        <taxon>Pseudomonadota</taxon>
        <taxon>Alphaproteobacteria</taxon>
        <taxon>Hyphomicrobiales</taxon>
        <taxon>Rhizobiaceae</taxon>
        <taxon>Sinorhizobium/Ensifer group</taxon>
        <taxon>Sinorhizobium</taxon>
    </lineage>
</organism>
<proteinExistence type="predicted"/>
<dbReference type="Proteomes" id="UP001079430">
    <property type="component" value="Unassembled WGS sequence"/>
</dbReference>